<dbReference type="Gene3D" id="2.40.128.110">
    <property type="entry name" value="Lipid/polyisoprenoid-binding, YceI-like"/>
    <property type="match status" value="1"/>
</dbReference>
<keyword evidence="5" id="KW-1185">Reference proteome</keyword>
<feature type="signal peptide" evidence="1">
    <location>
        <begin position="1"/>
        <end position="21"/>
    </location>
</feature>
<dbReference type="Pfam" id="PF04264">
    <property type="entry name" value="YceI"/>
    <property type="match status" value="1"/>
</dbReference>
<name>A0A0Q9Z1W1_9GAMM</name>
<dbReference type="STRING" id="295108.HT99x_00106"/>
<dbReference type="OrthoDB" id="1247465at2"/>
<dbReference type="PANTHER" id="PTHR34406:SF1">
    <property type="entry name" value="PROTEIN YCEI"/>
    <property type="match status" value="1"/>
</dbReference>
<dbReference type="RefSeq" id="WP_075064769.1">
    <property type="nucleotide sequence ID" value="NZ_LKAJ02000001.1"/>
</dbReference>
<evidence type="ECO:0000313" key="5">
    <source>
        <dbReference type="Proteomes" id="UP000051497"/>
    </source>
</evidence>
<evidence type="ECO:0000259" key="2">
    <source>
        <dbReference type="SMART" id="SM00867"/>
    </source>
</evidence>
<feature type="domain" description="Lipid/polyisoprenoid-binding YceI-like" evidence="2">
    <location>
        <begin position="25"/>
        <end position="186"/>
    </location>
</feature>
<evidence type="ECO:0000313" key="3">
    <source>
        <dbReference type="EMBL" id="KRG22568.1"/>
    </source>
</evidence>
<dbReference type="InterPro" id="IPR007372">
    <property type="entry name" value="Lipid/polyisoprenoid-bd_YceI"/>
</dbReference>
<dbReference type="InterPro" id="IPR036761">
    <property type="entry name" value="TTHA0802/YceI-like_sf"/>
</dbReference>
<comment type="caution">
    <text evidence="3">The sequence shown here is derived from an EMBL/GenBank/DDBJ whole genome shotgun (WGS) entry which is preliminary data.</text>
</comment>
<feature type="chain" id="PRO_5043129896" evidence="1">
    <location>
        <begin position="22"/>
        <end position="189"/>
    </location>
</feature>
<dbReference type="SMART" id="SM00867">
    <property type="entry name" value="YceI"/>
    <property type="match status" value="1"/>
</dbReference>
<reference evidence="4" key="2">
    <citation type="journal article" date="2016" name="Genome Announc.">
        <title>Draft Genome Sequences of Two Novel Amoeba-Resistant Intranuclear Bacteria, 'Candidatus Berkiella cookevillensis' and 'Candidatus Berkiella aquae'.</title>
        <authorList>
            <person name="Mehari Y.T."/>
            <person name="Arivett B.A."/>
            <person name="Farone A.L."/>
            <person name="Gunderson J.H."/>
            <person name="Farone M.B."/>
        </authorList>
    </citation>
    <scope>NUCLEOTIDE SEQUENCE</scope>
    <source>
        <strain evidence="4">HT99</strain>
    </source>
</reference>
<reference evidence="3" key="1">
    <citation type="submission" date="2015-09" db="EMBL/GenBank/DDBJ databases">
        <title>Draft Genome Sequences of Two Novel Amoeba-resistant Intranuclear Bacteria, Candidatus Berkiella cookevillensis and Candidatus Berkiella aquae.</title>
        <authorList>
            <person name="Mehari Y.T."/>
            <person name="Arivett B.A."/>
            <person name="Farone A.L."/>
            <person name="Gunderson J.H."/>
            <person name="Farone M.B."/>
        </authorList>
    </citation>
    <scope>NUCLEOTIDE SEQUENCE [LARGE SCALE GENOMIC DNA]</scope>
    <source>
        <strain evidence="3">HT99</strain>
    </source>
</reference>
<dbReference type="SUPFAM" id="SSF101874">
    <property type="entry name" value="YceI-like"/>
    <property type="match status" value="1"/>
</dbReference>
<accession>A0A0Q9Z1W1</accession>
<dbReference type="EMBL" id="LKAJ02000001">
    <property type="protein sequence ID" value="MCS5712067.1"/>
    <property type="molecule type" value="Genomic_DNA"/>
</dbReference>
<proteinExistence type="predicted"/>
<protein>
    <submittedName>
        <fullName evidence="4">YceI family protein</fullName>
    </submittedName>
</protein>
<sequence>MSIISKILTTSFILLPMLALADVPKWQIDSNESKLGFIAIQNNAPVKGSFKTVNGTIDFSPDDLKQCKINITVDMSSVNASYQELVSTLKMSDWLDVTKYKEATFTSKEVTKVKDNTYQAKGELQIRDKKLPLAVDFTVDDYKKDKFHVKGETKIKRTAFGVGQGDWASTDEIKDEVTVNFDLSIKSIN</sequence>
<dbReference type="PANTHER" id="PTHR34406">
    <property type="entry name" value="PROTEIN YCEI"/>
    <property type="match status" value="1"/>
</dbReference>
<evidence type="ECO:0000313" key="4">
    <source>
        <dbReference type="EMBL" id="MCS5712067.1"/>
    </source>
</evidence>
<dbReference type="EMBL" id="LKAJ01000001">
    <property type="protein sequence ID" value="KRG22568.1"/>
    <property type="molecule type" value="Genomic_DNA"/>
</dbReference>
<dbReference type="AlphaFoldDB" id="A0A0Q9Z1W1"/>
<organism evidence="3">
    <name type="scientific">Candidatus Berkiella aquae</name>
    <dbReference type="NCBI Taxonomy" id="295108"/>
    <lineage>
        <taxon>Bacteria</taxon>
        <taxon>Pseudomonadati</taxon>
        <taxon>Pseudomonadota</taxon>
        <taxon>Gammaproteobacteria</taxon>
        <taxon>Candidatus Berkiellales</taxon>
        <taxon>Candidatus Berkiellaceae</taxon>
        <taxon>Candidatus Berkiella</taxon>
    </lineage>
</organism>
<dbReference type="Proteomes" id="UP000051497">
    <property type="component" value="Unassembled WGS sequence"/>
</dbReference>
<gene>
    <name evidence="3" type="ORF">HT99x_00106</name>
    <name evidence="4" type="ORF">HT99x_011540</name>
</gene>
<keyword evidence="1" id="KW-0732">Signal</keyword>
<evidence type="ECO:0000256" key="1">
    <source>
        <dbReference type="SAM" id="SignalP"/>
    </source>
</evidence>
<reference evidence="4" key="3">
    <citation type="submission" date="2021-06" db="EMBL/GenBank/DDBJ databases">
        <title>Genomic Description and Analysis of Intracellular Bacteria, Candidatus Berkiella cookevillensis and Candidatus Berkiella aquae.</title>
        <authorList>
            <person name="Kidane D.T."/>
            <person name="Mehari Y.T."/>
            <person name="Rice F.C."/>
            <person name="Arivett B.A."/>
            <person name="Farone A.L."/>
            <person name="Berk S.G."/>
            <person name="Farone M.B."/>
        </authorList>
    </citation>
    <scope>NUCLEOTIDE SEQUENCE</scope>
    <source>
        <strain evidence="4">HT99</strain>
    </source>
</reference>